<comment type="caution">
    <text evidence="2">The sequence shown here is derived from an EMBL/GenBank/DDBJ whole genome shotgun (WGS) entry which is preliminary data.</text>
</comment>
<name>A0A838WXT4_9CORY</name>
<keyword evidence="3" id="KW-1185">Reference proteome</keyword>
<evidence type="ECO:0000313" key="3">
    <source>
        <dbReference type="Proteomes" id="UP000580709"/>
    </source>
</evidence>
<evidence type="ECO:0000256" key="1">
    <source>
        <dbReference type="SAM" id="SignalP"/>
    </source>
</evidence>
<dbReference type="RefSeq" id="WP_181729949.1">
    <property type="nucleotide sequence ID" value="NZ_JACEOR010000408.1"/>
</dbReference>
<proteinExistence type="predicted"/>
<accession>A0A838WXT4</accession>
<dbReference type="AlphaFoldDB" id="A0A838WXT4"/>
<evidence type="ECO:0000313" key="2">
    <source>
        <dbReference type="EMBL" id="MBA4505555.1"/>
    </source>
</evidence>
<dbReference type="Proteomes" id="UP000580709">
    <property type="component" value="Unassembled WGS sequence"/>
</dbReference>
<sequence>MNPRLVRAAAAALCAQSLASCTAPAPPETSETSPSLADAYSNVLDNPEAYEYNLTSGFEPAGTYSYALAEVTGDDSPELLLQADASDYWAPVTVFSMPESGALFNTQEVLISGAGSAGGGRAAVASSRSGSGLYQLTWQSVAQSVDVERFAVEDQSLVSAGAKTAVASGDVYADDRAEITWTPSTDRSVLDALESGTWAPPTSSLTPEASAVVKRCGAVPGQSVYTGTTETSCEFALEVARAVIQSHGGPSFAVEARSPITKASYSMSCQSSGTEISCTGGNNAKVVLRAGEDPPAEASGLDVYEGTVVSMSTAEVLDGRPAPNNDNPNNEYIVLLFDSPQDVTAQRLGGESDTEQKALLALGDKEITPYGTSDETGPWLDYVGKRVRLKVDPTTMYFPSDASLPLGAPRVGEHTAYSIEVL</sequence>
<dbReference type="EMBL" id="JACEOR010000408">
    <property type="protein sequence ID" value="MBA4505555.1"/>
    <property type="molecule type" value="Genomic_DNA"/>
</dbReference>
<dbReference type="PROSITE" id="PS51257">
    <property type="entry name" value="PROKAR_LIPOPROTEIN"/>
    <property type="match status" value="1"/>
</dbReference>
<reference evidence="2 3" key="1">
    <citation type="submission" date="2020-07" db="EMBL/GenBank/DDBJ databases">
        <authorList>
            <person name="Khare M."/>
        </authorList>
    </citation>
    <scope>NUCLEOTIDE SEQUENCE [LARGE SCALE GENOMIC DNA]</scope>
    <source>
        <strain evidence="2 3">P8776</strain>
    </source>
</reference>
<gene>
    <name evidence="2" type="ORF">H0H28_09540</name>
</gene>
<protein>
    <submittedName>
        <fullName evidence="2">Uncharacterized protein</fullName>
    </submittedName>
</protein>
<organism evidence="2 3">
    <name type="scientific">Corynebacterium sanguinis</name>
    <dbReference type="NCBI Taxonomy" id="2594913"/>
    <lineage>
        <taxon>Bacteria</taxon>
        <taxon>Bacillati</taxon>
        <taxon>Actinomycetota</taxon>
        <taxon>Actinomycetes</taxon>
        <taxon>Mycobacteriales</taxon>
        <taxon>Corynebacteriaceae</taxon>
        <taxon>Corynebacterium</taxon>
    </lineage>
</organism>
<feature type="signal peptide" evidence="1">
    <location>
        <begin position="1"/>
        <end position="25"/>
    </location>
</feature>
<feature type="chain" id="PRO_5032447159" evidence="1">
    <location>
        <begin position="26"/>
        <end position="422"/>
    </location>
</feature>
<keyword evidence="1" id="KW-0732">Signal</keyword>